<feature type="binding site" evidence="11">
    <location>
        <position position="72"/>
    </location>
    <ligand>
        <name>ATP</name>
        <dbReference type="ChEBI" id="CHEBI:30616"/>
    </ligand>
</feature>
<dbReference type="GO" id="GO:0000287">
    <property type="term" value="F:magnesium ion binding"/>
    <property type="evidence" value="ECO:0007669"/>
    <property type="project" value="UniProtKB-ARBA"/>
</dbReference>
<protein>
    <submittedName>
        <fullName evidence="15">Testis-specific serine/threonine-protein kinase 3-like</fullName>
    </submittedName>
</protein>
<evidence type="ECO:0000256" key="2">
    <source>
        <dbReference type="ARBA" id="ARBA00022473"/>
    </source>
</evidence>
<dbReference type="InterPro" id="IPR011009">
    <property type="entry name" value="Kinase-like_dom_sf"/>
</dbReference>
<dbReference type="GeneID" id="100901615"/>
<accession>A0AAJ7L803</accession>
<comment type="cofactor">
    <cofactor evidence="1">
        <name>Mg(2+)</name>
        <dbReference type="ChEBI" id="CHEBI:18420"/>
    </cofactor>
</comment>
<dbReference type="PANTHER" id="PTHR24346:SF102">
    <property type="entry name" value="TESTIS-SPECIFIC SERINE_THREONINE-PROTEIN KINASE 1"/>
    <property type="match status" value="1"/>
</dbReference>
<keyword evidence="10" id="KW-0744">Spermatogenesis</keyword>
<evidence type="ECO:0000256" key="7">
    <source>
        <dbReference type="ARBA" id="ARBA00022840"/>
    </source>
</evidence>
<evidence type="ECO:0000256" key="3">
    <source>
        <dbReference type="ARBA" id="ARBA00022553"/>
    </source>
</evidence>
<keyword evidence="12" id="KW-0808">Transferase</keyword>
<keyword evidence="12" id="KW-0723">Serine/threonine-protein kinase</keyword>
<proteinExistence type="inferred from homology"/>
<sequence length="314" mass="35655">MARGYDATNPEKSFDSDTCLLTGILARVPARTVSSISKCYLNSGYQVLRKIGGGSYSQVKEVSQGQHRFAVKVIDTTRVSDDFKGRFLPRELEILSRIDHRHIVNVLRIFKASEKVFIVMDLAEDGDLLCYIKKKKFLSDSRSRIYFLQIIDALNYLHGLDVAHRDLKCENILMKSSRHVKLADFGFSRPCSKDGRRVLSRTFCGSTFYASPEVLQGKAYNPKLYDVWSLGCILFIMLCGVMPFDDTDPKLQVKQQLCRNIAYPKTPVVSPEAKDLLRWMLEPDVLMRTSVPRILSHPWLSSKSGGDNNFLNSL</sequence>
<dbReference type="GO" id="GO:0030154">
    <property type="term" value="P:cell differentiation"/>
    <property type="evidence" value="ECO:0007669"/>
    <property type="project" value="UniProtKB-KW"/>
</dbReference>
<dbReference type="InterPro" id="IPR017441">
    <property type="entry name" value="Protein_kinase_ATP_BS"/>
</dbReference>
<dbReference type="GO" id="GO:0005524">
    <property type="term" value="F:ATP binding"/>
    <property type="evidence" value="ECO:0007669"/>
    <property type="project" value="UniProtKB-UniRule"/>
</dbReference>
<reference evidence="15" key="1">
    <citation type="submission" date="2025-08" db="UniProtKB">
        <authorList>
            <consortium name="RefSeq"/>
        </authorList>
    </citation>
    <scope>IDENTIFICATION</scope>
</reference>
<feature type="domain" description="Protein kinase" evidence="13">
    <location>
        <begin position="45"/>
        <end position="300"/>
    </location>
</feature>
<dbReference type="SMART" id="SM00220">
    <property type="entry name" value="S_TKc"/>
    <property type="match status" value="1"/>
</dbReference>
<dbReference type="PROSITE" id="PS50011">
    <property type="entry name" value="PROTEIN_KINASE_DOM"/>
    <property type="match status" value="1"/>
</dbReference>
<keyword evidence="12" id="KW-0418">Kinase</keyword>
<dbReference type="PANTHER" id="PTHR24346">
    <property type="entry name" value="MAP/MICROTUBULE AFFINITY-REGULATING KINASE"/>
    <property type="match status" value="1"/>
</dbReference>
<dbReference type="GO" id="GO:0007283">
    <property type="term" value="P:spermatogenesis"/>
    <property type="evidence" value="ECO:0007669"/>
    <property type="project" value="UniProtKB-KW"/>
</dbReference>
<evidence type="ECO:0000256" key="8">
    <source>
        <dbReference type="ARBA" id="ARBA00022842"/>
    </source>
</evidence>
<keyword evidence="3" id="KW-0597">Phosphoprotein</keyword>
<keyword evidence="7 11" id="KW-0067">ATP-binding</keyword>
<evidence type="ECO:0000256" key="4">
    <source>
        <dbReference type="ARBA" id="ARBA00022723"/>
    </source>
</evidence>
<evidence type="ECO:0000259" key="13">
    <source>
        <dbReference type="PROSITE" id="PS50011"/>
    </source>
</evidence>
<keyword evidence="14" id="KW-1185">Reference proteome</keyword>
<evidence type="ECO:0000256" key="11">
    <source>
        <dbReference type="PROSITE-ProRule" id="PRU10141"/>
    </source>
</evidence>
<evidence type="ECO:0000256" key="9">
    <source>
        <dbReference type="ARBA" id="ARBA00022843"/>
    </source>
</evidence>
<dbReference type="InterPro" id="IPR000719">
    <property type="entry name" value="Prot_kinase_dom"/>
</dbReference>
<keyword evidence="5 11" id="KW-0547">Nucleotide-binding</keyword>
<dbReference type="KEGG" id="goe:100901615"/>
<dbReference type="RefSeq" id="XP_018497327.1">
    <property type="nucleotide sequence ID" value="XM_018641811.1"/>
</dbReference>
<keyword evidence="2" id="KW-0217">Developmental protein</keyword>
<evidence type="ECO:0000256" key="6">
    <source>
        <dbReference type="ARBA" id="ARBA00022782"/>
    </source>
</evidence>
<name>A0AAJ7L803_9ACAR</name>
<dbReference type="Pfam" id="PF00069">
    <property type="entry name" value="Pkinase"/>
    <property type="match status" value="1"/>
</dbReference>
<dbReference type="CDD" id="cd14080">
    <property type="entry name" value="STKc_TSSK-like"/>
    <property type="match status" value="1"/>
</dbReference>
<evidence type="ECO:0000256" key="1">
    <source>
        <dbReference type="ARBA" id="ARBA00001946"/>
    </source>
</evidence>
<dbReference type="GO" id="GO:0005737">
    <property type="term" value="C:cytoplasm"/>
    <property type="evidence" value="ECO:0007669"/>
    <property type="project" value="TreeGrafter"/>
</dbReference>
<dbReference type="AlphaFoldDB" id="A0AAJ7L803"/>
<evidence type="ECO:0000256" key="12">
    <source>
        <dbReference type="RuleBase" id="RU000304"/>
    </source>
</evidence>
<keyword evidence="6" id="KW-0221">Differentiation</keyword>
<dbReference type="PROSITE" id="PS00108">
    <property type="entry name" value="PROTEIN_KINASE_ST"/>
    <property type="match status" value="1"/>
</dbReference>
<dbReference type="GO" id="GO:0000226">
    <property type="term" value="P:microtubule cytoskeleton organization"/>
    <property type="evidence" value="ECO:0007669"/>
    <property type="project" value="TreeGrafter"/>
</dbReference>
<dbReference type="FunFam" id="1.10.510.10:FF:000658">
    <property type="entry name" value="Protein CBG12184"/>
    <property type="match status" value="1"/>
</dbReference>
<evidence type="ECO:0000256" key="5">
    <source>
        <dbReference type="ARBA" id="ARBA00022741"/>
    </source>
</evidence>
<gene>
    <name evidence="15" type="primary">LOC100901615</name>
</gene>
<dbReference type="SUPFAM" id="SSF56112">
    <property type="entry name" value="Protein kinase-like (PK-like)"/>
    <property type="match status" value="1"/>
</dbReference>
<evidence type="ECO:0000313" key="15">
    <source>
        <dbReference type="RefSeq" id="XP_018497327.1"/>
    </source>
</evidence>
<dbReference type="PROSITE" id="PS00107">
    <property type="entry name" value="PROTEIN_KINASE_ATP"/>
    <property type="match status" value="1"/>
</dbReference>
<evidence type="ECO:0000313" key="14">
    <source>
        <dbReference type="Proteomes" id="UP000694867"/>
    </source>
</evidence>
<evidence type="ECO:0000256" key="10">
    <source>
        <dbReference type="ARBA" id="ARBA00022871"/>
    </source>
</evidence>
<comment type="similarity">
    <text evidence="12">Belongs to the protein kinase superfamily.</text>
</comment>
<dbReference type="GO" id="GO:0035556">
    <property type="term" value="P:intracellular signal transduction"/>
    <property type="evidence" value="ECO:0007669"/>
    <property type="project" value="TreeGrafter"/>
</dbReference>
<dbReference type="Gene3D" id="1.10.510.10">
    <property type="entry name" value="Transferase(Phosphotransferase) domain 1"/>
    <property type="match status" value="1"/>
</dbReference>
<dbReference type="InterPro" id="IPR008271">
    <property type="entry name" value="Ser/Thr_kinase_AS"/>
</dbReference>
<dbReference type="Proteomes" id="UP000694867">
    <property type="component" value="Unplaced"/>
</dbReference>
<keyword evidence="8" id="KW-0460">Magnesium</keyword>
<dbReference type="GO" id="GO:0050321">
    <property type="term" value="F:tau-protein kinase activity"/>
    <property type="evidence" value="ECO:0007669"/>
    <property type="project" value="TreeGrafter"/>
</dbReference>
<organism evidence="14 15">
    <name type="scientific">Galendromus occidentalis</name>
    <name type="common">western predatory mite</name>
    <dbReference type="NCBI Taxonomy" id="34638"/>
    <lineage>
        <taxon>Eukaryota</taxon>
        <taxon>Metazoa</taxon>
        <taxon>Ecdysozoa</taxon>
        <taxon>Arthropoda</taxon>
        <taxon>Chelicerata</taxon>
        <taxon>Arachnida</taxon>
        <taxon>Acari</taxon>
        <taxon>Parasitiformes</taxon>
        <taxon>Mesostigmata</taxon>
        <taxon>Gamasina</taxon>
        <taxon>Phytoseioidea</taxon>
        <taxon>Phytoseiidae</taxon>
        <taxon>Typhlodrominae</taxon>
        <taxon>Galendromus</taxon>
    </lineage>
</organism>
<keyword evidence="9" id="KW-0832">Ubl conjugation</keyword>
<keyword evidence="4" id="KW-0479">Metal-binding</keyword>